<name>A0A2N7FA02_VIBSP</name>
<gene>
    <name evidence="2" type="ORF">BCU17_21280</name>
</gene>
<accession>A0A2N7FA02</accession>
<evidence type="ECO:0008006" key="4">
    <source>
        <dbReference type="Google" id="ProtNLM"/>
    </source>
</evidence>
<feature type="chain" id="PRO_5014801924" description="Lipoprotein" evidence="1">
    <location>
        <begin position="20"/>
        <end position="106"/>
    </location>
</feature>
<proteinExistence type="predicted"/>
<organism evidence="2 3">
    <name type="scientific">Vibrio splendidus</name>
    <dbReference type="NCBI Taxonomy" id="29497"/>
    <lineage>
        <taxon>Bacteria</taxon>
        <taxon>Pseudomonadati</taxon>
        <taxon>Pseudomonadota</taxon>
        <taxon>Gammaproteobacteria</taxon>
        <taxon>Vibrionales</taxon>
        <taxon>Vibrionaceae</taxon>
        <taxon>Vibrio</taxon>
    </lineage>
</organism>
<reference evidence="3" key="1">
    <citation type="submission" date="2016-07" db="EMBL/GenBank/DDBJ databases">
        <title>Nontailed viruses are major unrecognized killers of bacteria in the ocean.</title>
        <authorList>
            <person name="Kauffman K."/>
            <person name="Hussain F."/>
            <person name="Yang J."/>
            <person name="Arevalo P."/>
            <person name="Brown J."/>
            <person name="Cutler M."/>
            <person name="Kelly L."/>
            <person name="Polz M.F."/>
        </authorList>
    </citation>
    <scope>NUCLEOTIDE SEQUENCE [LARGE SCALE GENOMIC DNA]</scope>
    <source>
        <strain evidence="3">10N.261.55.E11</strain>
    </source>
</reference>
<dbReference type="Proteomes" id="UP000235330">
    <property type="component" value="Unassembled WGS sequence"/>
</dbReference>
<keyword evidence="1" id="KW-0732">Signal</keyword>
<feature type="signal peptide" evidence="1">
    <location>
        <begin position="1"/>
        <end position="19"/>
    </location>
</feature>
<dbReference type="PROSITE" id="PS51257">
    <property type="entry name" value="PROKAR_LIPOPROTEIN"/>
    <property type="match status" value="1"/>
</dbReference>
<dbReference type="AlphaFoldDB" id="A0A2N7FA02"/>
<evidence type="ECO:0000313" key="3">
    <source>
        <dbReference type="Proteomes" id="UP000235330"/>
    </source>
</evidence>
<evidence type="ECO:0000313" key="2">
    <source>
        <dbReference type="EMBL" id="PMJ64719.1"/>
    </source>
</evidence>
<dbReference type="EMBL" id="MCWU01000030">
    <property type="protein sequence ID" value="PMJ64719.1"/>
    <property type="molecule type" value="Genomic_DNA"/>
</dbReference>
<protein>
    <recommendedName>
        <fullName evidence="4">Lipoprotein</fullName>
    </recommendedName>
</protein>
<comment type="caution">
    <text evidence="2">The sequence shown here is derived from an EMBL/GenBank/DDBJ whole genome shotgun (WGS) entry which is preliminary data.</text>
</comment>
<sequence length="106" mass="12083">MRIIILVFAMLLTACTSQIASKQDRLQKHIGSNITDVQKLYLTERARPISFWESRNYAWVETKKPLDNGNTLHAFKDPYRDCTINWIADKSGVIQSAIPIGTMCNP</sequence>
<dbReference type="RefSeq" id="WP_102516692.1">
    <property type="nucleotide sequence ID" value="NZ_CAWNSM010000030.1"/>
</dbReference>
<evidence type="ECO:0000256" key="1">
    <source>
        <dbReference type="SAM" id="SignalP"/>
    </source>
</evidence>